<comment type="caution">
    <text evidence="3">The sequence shown here is derived from an EMBL/GenBank/DDBJ whole genome shotgun (WGS) entry which is preliminary data.</text>
</comment>
<dbReference type="RefSeq" id="WP_124904392.1">
    <property type="nucleotide sequence ID" value="NZ_RQJP01000001.1"/>
</dbReference>
<reference evidence="3 4" key="1">
    <citation type="submission" date="2018-11" db="EMBL/GenBank/DDBJ databases">
        <authorList>
            <person name="Zhou Z."/>
            <person name="Wang G."/>
        </authorList>
    </citation>
    <scope>NUCLEOTIDE SEQUENCE [LARGE SCALE GENOMIC DNA]</scope>
    <source>
        <strain evidence="3 4">KCTC42998</strain>
    </source>
</reference>
<protein>
    <recommendedName>
        <fullName evidence="1">Protein ApaG</fullName>
    </recommendedName>
</protein>
<dbReference type="SUPFAM" id="SSF110069">
    <property type="entry name" value="ApaG-like"/>
    <property type="match status" value="1"/>
</dbReference>
<sequence>MISAVTDGVKVSVMTEYQPEYSSPGQAHYVFTYRITIENEGTSTVQLLRRHWVIYDANGMAREVEGEGVVGQQPILEPGETHEYVSGCNLRSSLGKMGGTYLMERIIDGKQFRVNIPEFTMVVPYRLN</sequence>
<dbReference type="Proteomes" id="UP000274271">
    <property type="component" value="Unassembled WGS sequence"/>
</dbReference>
<dbReference type="HAMAP" id="MF_00791">
    <property type="entry name" value="ApaG"/>
    <property type="match status" value="1"/>
</dbReference>
<dbReference type="AlphaFoldDB" id="A0A3P1CWA5"/>
<evidence type="ECO:0000256" key="1">
    <source>
        <dbReference type="ARBA" id="ARBA00017693"/>
    </source>
</evidence>
<dbReference type="InterPro" id="IPR023065">
    <property type="entry name" value="Uncharacterised_ApaG"/>
</dbReference>
<dbReference type="EMBL" id="RQJP01000001">
    <property type="protein sequence ID" value="RRB17611.1"/>
    <property type="molecule type" value="Genomic_DNA"/>
</dbReference>
<gene>
    <name evidence="3" type="primary">apaG</name>
    <name evidence="3" type="ORF">EHT87_04835</name>
</gene>
<evidence type="ECO:0000313" key="4">
    <source>
        <dbReference type="Proteomes" id="UP000274271"/>
    </source>
</evidence>
<dbReference type="PROSITE" id="PS51087">
    <property type="entry name" value="APAG"/>
    <property type="match status" value="1"/>
</dbReference>
<dbReference type="Gene3D" id="2.60.40.1470">
    <property type="entry name" value="ApaG domain"/>
    <property type="match status" value="1"/>
</dbReference>
<name>A0A3P1CWA5_9BACT</name>
<dbReference type="NCBIfam" id="NF003967">
    <property type="entry name" value="PRK05461.1"/>
    <property type="match status" value="1"/>
</dbReference>
<proteinExistence type="inferred from homology"/>
<dbReference type="InterPro" id="IPR050718">
    <property type="entry name" value="ApaG-like"/>
</dbReference>
<dbReference type="PANTHER" id="PTHR47191">
    <property type="entry name" value="OS05G0170800 PROTEIN"/>
    <property type="match status" value="1"/>
</dbReference>
<dbReference type="OrthoDB" id="9795226at2"/>
<keyword evidence="4" id="KW-1185">Reference proteome</keyword>
<evidence type="ECO:0000313" key="3">
    <source>
        <dbReference type="EMBL" id="RRB17611.1"/>
    </source>
</evidence>
<accession>A0A3P1CWA5</accession>
<dbReference type="PANTHER" id="PTHR47191:SF2">
    <property type="entry name" value="OS05G0170800 PROTEIN"/>
    <property type="match status" value="1"/>
</dbReference>
<dbReference type="Pfam" id="PF04379">
    <property type="entry name" value="DUF525"/>
    <property type="match status" value="1"/>
</dbReference>
<evidence type="ECO:0000259" key="2">
    <source>
        <dbReference type="PROSITE" id="PS51087"/>
    </source>
</evidence>
<dbReference type="InterPro" id="IPR007474">
    <property type="entry name" value="ApaG_domain"/>
</dbReference>
<organism evidence="3 4">
    <name type="scientific">Larkinella knui</name>
    <dbReference type="NCBI Taxonomy" id="2025310"/>
    <lineage>
        <taxon>Bacteria</taxon>
        <taxon>Pseudomonadati</taxon>
        <taxon>Bacteroidota</taxon>
        <taxon>Cytophagia</taxon>
        <taxon>Cytophagales</taxon>
        <taxon>Spirosomataceae</taxon>
        <taxon>Larkinella</taxon>
    </lineage>
</organism>
<dbReference type="InterPro" id="IPR036767">
    <property type="entry name" value="ApaG_sf"/>
</dbReference>
<feature type="domain" description="ApaG" evidence="2">
    <location>
        <begin position="3"/>
        <end position="128"/>
    </location>
</feature>